<dbReference type="Pfam" id="PF07811">
    <property type="entry name" value="TadE"/>
    <property type="match status" value="1"/>
</dbReference>
<dbReference type="Proteomes" id="UP000736373">
    <property type="component" value="Unassembled WGS sequence"/>
</dbReference>
<reference evidence="2 3" key="1">
    <citation type="submission" date="2019-09" db="EMBL/GenBank/DDBJ databases">
        <title>Paraburkholderia podalyriae sp. nov., A South African Podalyria-associated rhizobium.</title>
        <authorList>
            <person name="Mavima L."/>
            <person name="Beukes C.W."/>
            <person name="Palmer M."/>
            <person name="De Meyer S.E."/>
            <person name="James E.K."/>
            <person name="Maluk M."/>
            <person name="Avontuur J.R."/>
            <person name="Chan W.Y."/>
            <person name="Venter S.N."/>
            <person name="Steenkamp E.T."/>
        </authorList>
    </citation>
    <scope>NUCLEOTIDE SEQUENCE [LARGE SCALE GENOMIC DNA]</scope>
    <source>
        <strain evidence="2 3">WC7.3b</strain>
    </source>
</reference>
<evidence type="ECO:0000259" key="1">
    <source>
        <dbReference type="Pfam" id="PF07811"/>
    </source>
</evidence>
<dbReference type="RefSeq" id="WP_187634045.1">
    <property type="nucleotide sequence ID" value="NZ_VZQQ01000007.1"/>
</dbReference>
<sequence>MKRRPVSPKRMRGVAAVEFALVLIPLVLLVAGVSEFGRAIYQYEALTKSTRNAARYLSEYLPSDTSYPTYKSEALCLAVYGNTGCTGSSLVPGLTTSLVVVCDSASPCTGPSDPSQFANVATYDSNNGVNSGTPVGTINLVEVKITGFPYAPLLPVFNPTATTFNDILTVMRQVS</sequence>
<accession>A0ABR7PKP7</accession>
<proteinExistence type="predicted"/>
<evidence type="ECO:0000313" key="2">
    <source>
        <dbReference type="EMBL" id="MBC8746945.1"/>
    </source>
</evidence>
<dbReference type="EMBL" id="VZQQ01000007">
    <property type="protein sequence ID" value="MBC8746945.1"/>
    <property type="molecule type" value="Genomic_DNA"/>
</dbReference>
<keyword evidence="3" id="KW-1185">Reference proteome</keyword>
<organism evidence="2 3">
    <name type="scientific">Paraburkholderia podalyriae</name>
    <dbReference type="NCBI Taxonomy" id="1938811"/>
    <lineage>
        <taxon>Bacteria</taxon>
        <taxon>Pseudomonadati</taxon>
        <taxon>Pseudomonadota</taxon>
        <taxon>Betaproteobacteria</taxon>
        <taxon>Burkholderiales</taxon>
        <taxon>Burkholderiaceae</taxon>
        <taxon>Paraburkholderia</taxon>
    </lineage>
</organism>
<dbReference type="InterPro" id="IPR012495">
    <property type="entry name" value="TadE-like_dom"/>
</dbReference>
<name>A0ABR7PKP7_9BURK</name>
<evidence type="ECO:0000313" key="3">
    <source>
        <dbReference type="Proteomes" id="UP000736373"/>
    </source>
</evidence>
<comment type="caution">
    <text evidence="2">The sequence shown here is derived from an EMBL/GenBank/DDBJ whole genome shotgun (WGS) entry which is preliminary data.</text>
</comment>
<gene>
    <name evidence="2" type="ORF">F6X42_10045</name>
</gene>
<feature type="domain" description="TadE-like" evidence="1">
    <location>
        <begin position="13"/>
        <end position="55"/>
    </location>
</feature>
<protein>
    <submittedName>
        <fullName evidence="2">Pilus assembly protein</fullName>
    </submittedName>
</protein>